<evidence type="ECO:0000313" key="3">
    <source>
        <dbReference type="Proteomes" id="UP000053370"/>
    </source>
</evidence>
<dbReference type="EMBL" id="DF968180">
    <property type="protein sequence ID" value="GAP39616.1"/>
    <property type="molecule type" value="Genomic_DNA"/>
</dbReference>
<evidence type="ECO:0000313" key="2">
    <source>
        <dbReference type="EMBL" id="GAP39616.1"/>
    </source>
</evidence>
<dbReference type="OrthoDB" id="3237876at2"/>
<dbReference type="STRING" id="1678840.ATC1_12148"/>
<dbReference type="Proteomes" id="UP000053370">
    <property type="component" value="Unassembled WGS sequence"/>
</dbReference>
<reference evidence="2" key="1">
    <citation type="journal article" date="2015" name="Genome Announc.">
        <title>Draft Genome Sequence of Anaerolineae Strain TC1, a Novel Isolate from a Methanogenic Wastewater Treatment System.</title>
        <authorList>
            <person name="Matsuura N."/>
            <person name="Tourlousse D.M."/>
            <person name="Sun L."/>
            <person name="Toyonaga M."/>
            <person name="Kuroda K."/>
            <person name="Ohashi A."/>
            <person name="Cruz R."/>
            <person name="Yamaguchi T."/>
            <person name="Sekiguchi Y."/>
        </authorList>
    </citation>
    <scope>NUCLEOTIDE SEQUENCE [LARGE SCALE GENOMIC DNA]</scope>
    <source>
        <strain evidence="2">TC1</strain>
    </source>
</reference>
<accession>A0A0K8PAE8</accession>
<keyword evidence="1" id="KW-0812">Transmembrane</keyword>
<organism evidence="2">
    <name type="scientific">Flexilinea flocculi</name>
    <dbReference type="NCBI Taxonomy" id="1678840"/>
    <lineage>
        <taxon>Bacteria</taxon>
        <taxon>Bacillati</taxon>
        <taxon>Chloroflexota</taxon>
        <taxon>Anaerolineae</taxon>
        <taxon>Anaerolineales</taxon>
        <taxon>Anaerolineaceae</taxon>
        <taxon>Flexilinea</taxon>
    </lineage>
</organism>
<evidence type="ECO:0000256" key="1">
    <source>
        <dbReference type="SAM" id="Phobius"/>
    </source>
</evidence>
<keyword evidence="1" id="KW-1133">Transmembrane helix</keyword>
<dbReference type="AlphaFoldDB" id="A0A0K8PAE8"/>
<protein>
    <submittedName>
        <fullName evidence="2">Protein containing GAF domain</fullName>
    </submittedName>
</protein>
<feature type="transmembrane region" description="Helical" evidence="1">
    <location>
        <begin position="106"/>
        <end position="122"/>
    </location>
</feature>
<keyword evidence="3" id="KW-1185">Reference proteome</keyword>
<sequence>MDDFALFLTLGLEKRCSGIVHLYYGEEYTYADAASKIQQYLPSLKISYLENSLPRPRLQSRDTKAGVNWIPRHRWISELDEIFTRTSLKKEDRNFFKWIRGNIRRIFGKAIPWIEMILFAAITEGLLRMTDNDAMFRFVDYWLFYVILMGTLHGAPFGTMAGMIACIGYAASWRESGRDLYLLLYNMDNWLPLLMYLLSGGLFGFLHDRTAETMTAIQIEKEQRVEETEFIETMLKRVDADRNSLQEQVVRYRDSYGRIYAITQELDTLQPEQVFLSTLGILEDVMQNKSVALYSCSSSSSFARMVVHSRELINLPKSIDMDKMPQMRESINRGEMFANKQLIPGYPTFCTPIMQNDHPIAVITLWEVPFEQQTLYHQNLLNVVSGLVQSAMIRALYYFGTNPEIYINDTHIMTAKAFRSTISVYSKMRRQRASSYLLLSINNTTDNYSIRELDQRIGRAIRSTDIAGQLENGSIYVMLPQATLDNFPQIEKRFLSAGLTCSVTSMEFTNV</sequence>
<keyword evidence="1" id="KW-0472">Membrane</keyword>
<name>A0A0K8PAE8_9CHLR</name>
<feature type="transmembrane region" description="Helical" evidence="1">
    <location>
        <begin position="190"/>
        <end position="207"/>
    </location>
</feature>
<gene>
    <name evidence="2" type="ORF">ATC1_12148</name>
</gene>
<feature type="transmembrane region" description="Helical" evidence="1">
    <location>
        <begin position="142"/>
        <end position="170"/>
    </location>
</feature>
<proteinExistence type="predicted"/>